<evidence type="ECO:0000256" key="2">
    <source>
        <dbReference type="ARBA" id="ARBA00007441"/>
    </source>
</evidence>
<evidence type="ECO:0000256" key="1">
    <source>
        <dbReference type="ARBA" id="ARBA00001933"/>
    </source>
</evidence>
<dbReference type="PATRIC" id="fig|1579979.3.peg.108"/>
<dbReference type="GO" id="GO:0016212">
    <property type="term" value="F:kynurenine-oxoglutarate transaminase activity"/>
    <property type="evidence" value="ECO:0007669"/>
    <property type="project" value="TreeGrafter"/>
</dbReference>
<dbReference type="GO" id="GO:0005737">
    <property type="term" value="C:cytoplasm"/>
    <property type="evidence" value="ECO:0007669"/>
    <property type="project" value="TreeGrafter"/>
</dbReference>
<dbReference type="EMBL" id="CP012154">
    <property type="protein sequence ID" value="AKS40494.1"/>
    <property type="molecule type" value="Genomic_DNA"/>
</dbReference>
<dbReference type="InterPro" id="IPR004839">
    <property type="entry name" value="Aminotransferase_I/II_large"/>
</dbReference>
<dbReference type="Gene3D" id="3.40.640.10">
    <property type="entry name" value="Type I PLP-dependent aspartate aminotransferase-like (Major domain)"/>
    <property type="match status" value="1"/>
</dbReference>
<keyword evidence="8" id="KW-1185">Reference proteome</keyword>
<name>A0A0K0XS04_9GAMM</name>
<evidence type="ECO:0000256" key="3">
    <source>
        <dbReference type="ARBA" id="ARBA00022576"/>
    </source>
</evidence>
<dbReference type="SUPFAM" id="SSF53383">
    <property type="entry name" value="PLP-dependent transferases"/>
    <property type="match status" value="1"/>
</dbReference>
<dbReference type="RefSeq" id="WP_245609786.1">
    <property type="nucleotide sequence ID" value="NZ_CP012154.1"/>
</dbReference>
<protein>
    <submittedName>
        <fullName evidence="7">Aminotransferase</fullName>
    </submittedName>
</protein>
<dbReference type="InterPro" id="IPR051326">
    <property type="entry name" value="Kynurenine-oxoglutarate_AT"/>
</dbReference>
<dbReference type="STRING" id="1579979.WM2015_103"/>
<evidence type="ECO:0000256" key="5">
    <source>
        <dbReference type="ARBA" id="ARBA00022898"/>
    </source>
</evidence>
<dbReference type="FunFam" id="3.40.640.10:FF:000033">
    <property type="entry name" value="Aspartate aminotransferase"/>
    <property type="match status" value="1"/>
</dbReference>
<dbReference type="AlphaFoldDB" id="A0A0K0XS04"/>
<accession>A0A0K0XS04</accession>
<dbReference type="InterPro" id="IPR015424">
    <property type="entry name" value="PyrdxlP-dep_Trfase"/>
</dbReference>
<dbReference type="Gene3D" id="3.90.1150.10">
    <property type="entry name" value="Aspartate Aminotransferase, domain 1"/>
    <property type="match status" value="1"/>
</dbReference>
<dbReference type="InterPro" id="IPR015421">
    <property type="entry name" value="PyrdxlP-dep_Trfase_major"/>
</dbReference>
<feature type="domain" description="Aminotransferase class I/classII large" evidence="6">
    <location>
        <begin position="34"/>
        <end position="388"/>
    </location>
</feature>
<reference evidence="8" key="1">
    <citation type="submission" date="2015-07" db="EMBL/GenBank/DDBJ databases">
        <authorList>
            <person name="Kim K.M."/>
        </authorList>
    </citation>
    <scope>NUCLEOTIDE SEQUENCE [LARGE SCALE GENOMIC DNA]</scope>
    <source>
        <strain evidence="8">KCTC 42284</strain>
    </source>
</reference>
<evidence type="ECO:0000256" key="4">
    <source>
        <dbReference type="ARBA" id="ARBA00022679"/>
    </source>
</evidence>
<evidence type="ECO:0000259" key="6">
    <source>
        <dbReference type="Pfam" id="PF00155"/>
    </source>
</evidence>
<comment type="cofactor">
    <cofactor evidence="1">
        <name>pyridoxal 5'-phosphate</name>
        <dbReference type="ChEBI" id="CHEBI:597326"/>
    </cofactor>
</comment>
<evidence type="ECO:0000313" key="8">
    <source>
        <dbReference type="Proteomes" id="UP000066624"/>
    </source>
</evidence>
<dbReference type="PANTHER" id="PTHR43807">
    <property type="entry name" value="FI04487P"/>
    <property type="match status" value="1"/>
</dbReference>
<dbReference type="InterPro" id="IPR015422">
    <property type="entry name" value="PyrdxlP-dep_Trfase_small"/>
</dbReference>
<dbReference type="NCBIfam" id="NF006569">
    <property type="entry name" value="PRK09082.1"/>
    <property type="match status" value="1"/>
</dbReference>
<comment type="similarity">
    <text evidence="2">Belongs to the class-I pyridoxal-phosphate-dependent aminotransferase family.</text>
</comment>
<dbReference type="Pfam" id="PF00155">
    <property type="entry name" value="Aminotran_1_2"/>
    <property type="match status" value="1"/>
</dbReference>
<proteinExistence type="inferred from homology"/>
<dbReference type="PANTHER" id="PTHR43807:SF20">
    <property type="entry name" value="FI04487P"/>
    <property type="match status" value="1"/>
</dbReference>
<keyword evidence="3 7" id="KW-0032">Aminotransferase</keyword>
<keyword evidence="4 7" id="KW-0808">Transferase</keyword>
<evidence type="ECO:0000313" key="7">
    <source>
        <dbReference type="EMBL" id="AKS40494.1"/>
    </source>
</evidence>
<gene>
    <name evidence="7" type="ORF">WM2015_103</name>
</gene>
<sequence>MNPALALSGQSRLPGVKTTIFSVMSQLAAEHGALNLSQGFPDFECPEHLRELVSEAMRAGHNQYAPMPGVPLLRQRITEKVLALYGAPVDMDREVTVTCGASEALFVAIQTVVRPGDEVILFDPAYDCYEPAVDLAGGRAIHLPLRAPDYRIDWQQLGDAIGPKTRLIVINTPHNPTGSALSADDLDRLAELVADTPVFLIGDEVYEHIVFDGADHQSLLRREELRQRSFVISSFGKTYHTTGWKIGYCIAPAPMTAEFRKIHQYVTFSIATPMQHAIAHFMADPDFHLGLSAFYQQKRDHFRSALEGSRFALLPCQGTYFQLLDYSAISDRPDLDMARWLVEQAGVAAIPVSVFYADGGGGGTKEDRILRFCFAKSNDTLDRACERLRQL</sequence>
<dbReference type="Proteomes" id="UP000066624">
    <property type="component" value="Chromosome"/>
</dbReference>
<dbReference type="KEGG" id="wma:WM2015_103"/>
<organism evidence="7 8">
    <name type="scientific">Wenzhouxiangella marina</name>
    <dbReference type="NCBI Taxonomy" id="1579979"/>
    <lineage>
        <taxon>Bacteria</taxon>
        <taxon>Pseudomonadati</taxon>
        <taxon>Pseudomonadota</taxon>
        <taxon>Gammaproteobacteria</taxon>
        <taxon>Chromatiales</taxon>
        <taxon>Wenzhouxiangellaceae</taxon>
        <taxon>Wenzhouxiangella</taxon>
    </lineage>
</organism>
<dbReference type="GO" id="GO:0030170">
    <property type="term" value="F:pyridoxal phosphate binding"/>
    <property type="evidence" value="ECO:0007669"/>
    <property type="project" value="InterPro"/>
</dbReference>
<keyword evidence="5" id="KW-0663">Pyridoxal phosphate</keyword>
<dbReference type="CDD" id="cd00609">
    <property type="entry name" value="AAT_like"/>
    <property type="match status" value="1"/>
</dbReference>